<dbReference type="Pfam" id="PF19305">
    <property type="entry name" value="MmgE_PrpD_C"/>
    <property type="match status" value="1"/>
</dbReference>
<proteinExistence type="inferred from homology"/>
<dbReference type="InterPro" id="IPR042188">
    <property type="entry name" value="MmgE/PrpD_sf_2"/>
</dbReference>
<dbReference type="InterPro" id="IPR005656">
    <property type="entry name" value="MmgE_PrpD"/>
</dbReference>
<dbReference type="InterPro" id="IPR036148">
    <property type="entry name" value="MmgE/PrpD_sf"/>
</dbReference>
<dbReference type="AlphaFoldDB" id="A0A1Z5HTF0"/>
<sequence>MISKELASFIYRTNFSSLPPEVIEYAKLCILDWLGSALAGSDKLPGKILSQLVTKLGGTPQATVLTDGSKNSCLHAALVNGAISHTVELDDVHKGSIFHPAAPIIPAALAAAEMKGAGGKELLTAVVIGYDVGIRIGEAVTPSHYYYWHTTATCGTFGAAAAVGKIVGLTEEQLVHALGNAGTQAAGLWEFIEDGAMTKHLHPGKAAMNGLLAALLAERNFTGAARIIEGRRGFCRATASEYDLEKITDRLGKHYKITETSFKIHASCRHTHQTVDIVLDLMRKYGLSFEEIAKVRVRAYQIALNITDNADPETPYAAKFSTQFCVALAARYGRVGLEEFSEDNLRDPQLREFLSRVEFVTDPDLDSAYPAKWPGRVEIILKDGRKFTGYTDFPKGDPENPVSREELIEKFRQLAGAFLTPSRLEKVITDVLQLEYISDVRKITSGLGSND</sequence>
<evidence type="ECO:0008006" key="6">
    <source>
        <dbReference type="Google" id="ProtNLM"/>
    </source>
</evidence>
<evidence type="ECO:0000313" key="5">
    <source>
        <dbReference type="Proteomes" id="UP000197032"/>
    </source>
</evidence>
<protein>
    <recommendedName>
        <fullName evidence="6">MmgE/PrpD family protein</fullName>
    </recommendedName>
</protein>
<comment type="caution">
    <text evidence="4">The sequence shown here is derived from an EMBL/GenBank/DDBJ whole genome shotgun (WGS) entry which is preliminary data.</text>
</comment>
<dbReference type="RefSeq" id="WP_088554083.1">
    <property type="nucleotide sequence ID" value="NZ_BDGJ01000101.1"/>
</dbReference>
<feature type="domain" description="MmgE/PrpD N-terminal" evidence="2">
    <location>
        <begin position="5"/>
        <end position="244"/>
    </location>
</feature>
<feature type="domain" description="MmgE/PrpD C-terminal" evidence="3">
    <location>
        <begin position="265"/>
        <end position="432"/>
    </location>
</feature>
<accession>A0A1Z5HTF0</accession>
<dbReference type="Proteomes" id="UP000197032">
    <property type="component" value="Unassembled WGS sequence"/>
</dbReference>
<dbReference type="SUPFAM" id="SSF103378">
    <property type="entry name" value="2-methylcitrate dehydratase PrpD"/>
    <property type="match status" value="1"/>
</dbReference>
<keyword evidence="5" id="KW-1185">Reference proteome</keyword>
<dbReference type="InterPro" id="IPR045336">
    <property type="entry name" value="MmgE_PrpD_N"/>
</dbReference>
<dbReference type="Gene3D" id="3.30.1330.120">
    <property type="entry name" value="2-methylcitrate dehydratase PrpD"/>
    <property type="match status" value="1"/>
</dbReference>
<evidence type="ECO:0000259" key="2">
    <source>
        <dbReference type="Pfam" id="PF03972"/>
    </source>
</evidence>
<dbReference type="Gene3D" id="1.10.4100.10">
    <property type="entry name" value="2-methylcitrate dehydratase PrpD"/>
    <property type="match status" value="1"/>
</dbReference>
<dbReference type="OrthoDB" id="9791416at2"/>
<evidence type="ECO:0000256" key="1">
    <source>
        <dbReference type="ARBA" id="ARBA00006174"/>
    </source>
</evidence>
<dbReference type="InterPro" id="IPR042183">
    <property type="entry name" value="MmgE/PrpD_sf_1"/>
</dbReference>
<comment type="similarity">
    <text evidence="1">Belongs to the PrpD family.</text>
</comment>
<dbReference type="Pfam" id="PF03972">
    <property type="entry name" value="MmgE_PrpD_N"/>
    <property type="match status" value="1"/>
</dbReference>
<dbReference type="PANTHER" id="PTHR16943:SF8">
    <property type="entry name" value="2-METHYLCITRATE DEHYDRATASE"/>
    <property type="match status" value="1"/>
</dbReference>
<dbReference type="InterPro" id="IPR045337">
    <property type="entry name" value="MmgE_PrpD_C"/>
</dbReference>
<gene>
    <name evidence="4" type="ORF">KKC1_19650</name>
</gene>
<name>A0A1Z5HTF0_9FIRM</name>
<dbReference type="GO" id="GO:0016829">
    <property type="term" value="F:lyase activity"/>
    <property type="evidence" value="ECO:0007669"/>
    <property type="project" value="InterPro"/>
</dbReference>
<dbReference type="PANTHER" id="PTHR16943">
    <property type="entry name" value="2-METHYLCITRATE DEHYDRATASE-RELATED"/>
    <property type="match status" value="1"/>
</dbReference>
<dbReference type="EMBL" id="BDGJ01000101">
    <property type="protein sequence ID" value="GAW92816.1"/>
    <property type="molecule type" value="Genomic_DNA"/>
</dbReference>
<evidence type="ECO:0000313" key="4">
    <source>
        <dbReference type="EMBL" id="GAW92816.1"/>
    </source>
</evidence>
<organism evidence="4 5">
    <name type="scientific">Calderihabitans maritimus</name>
    <dbReference type="NCBI Taxonomy" id="1246530"/>
    <lineage>
        <taxon>Bacteria</taxon>
        <taxon>Bacillati</taxon>
        <taxon>Bacillota</taxon>
        <taxon>Clostridia</taxon>
        <taxon>Neomoorellales</taxon>
        <taxon>Calderihabitantaceae</taxon>
        <taxon>Calderihabitans</taxon>
    </lineage>
</organism>
<reference evidence="5" key="1">
    <citation type="journal article" date="2017" name="Appl. Environ. Microbiol.">
        <title>Genomic analysis of Calderihabitans maritimus KKC1, a thermophilic hydrogenogenic carboxydotrophic bacterium isolated from marine sediment.</title>
        <authorList>
            <person name="Omae K."/>
            <person name="Yoneda Y."/>
            <person name="Fukuyama Y."/>
            <person name="Yoshida T."/>
            <person name="Sako Y."/>
        </authorList>
    </citation>
    <scope>NUCLEOTIDE SEQUENCE [LARGE SCALE GENOMIC DNA]</scope>
    <source>
        <strain evidence="5">KKC1</strain>
    </source>
</reference>
<evidence type="ECO:0000259" key="3">
    <source>
        <dbReference type="Pfam" id="PF19305"/>
    </source>
</evidence>